<dbReference type="Gene3D" id="1.20.1260.20">
    <property type="entry name" value="PPE superfamily"/>
    <property type="match status" value="1"/>
</dbReference>
<reference evidence="1 2" key="1">
    <citation type="submission" date="2018-06" db="EMBL/GenBank/DDBJ databases">
        <title>Genomic Encyclopedia of Type Strains, Phase IV (KMG-IV): sequencing the most valuable type-strain genomes for metagenomic binning, comparative biology and taxonomic classification.</title>
        <authorList>
            <person name="Goeker M."/>
        </authorList>
    </citation>
    <scope>NUCLEOTIDE SEQUENCE [LARGE SCALE GENOMIC DNA]</scope>
    <source>
        <strain evidence="1 2">DSM 44599</strain>
    </source>
</reference>
<organism evidence="1 2">
    <name type="scientific">Nocardia puris</name>
    <dbReference type="NCBI Taxonomy" id="208602"/>
    <lineage>
        <taxon>Bacteria</taxon>
        <taxon>Bacillati</taxon>
        <taxon>Actinomycetota</taxon>
        <taxon>Actinomycetes</taxon>
        <taxon>Mycobacteriales</taxon>
        <taxon>Nocardiaceae</taxon>
        <taxon>Nocardia</taxon>
    </lineage>
</organism>
<gene>
    <name evidence="1" type="ORF">DFR74_11916</name>
</gene>
<protein>
    <submittedName>
        <fullName evidence="1">Uncharacterized protein</fullName>
    </submittedName>
</protein>
<dbReference type="EMBL" id="QNRE01000019">
    <property type="protein sequence ID" value="RBO83094.1"/>
    <property type="molecule type" value="Genomic_DNA"/>
</dbReference>
<dbReference type="Proteomes" id="UP000252586">
    <property type="component" value="Unassembled WGS sequence"/>
</dbReference>
<comment type="caution">
    <text evidence="1">The sequence shown here is derived from an EMBL/GenBank/DDBJ whole genome shotgun (WGS) entry which is preliminary data.</text>
</comment>
<dbReference type="STRING" id="1210090.GCA_001613185_04853"/>
<evidence type="ECO:0000313" key="2">
    <source>
        <dbReference type="Proteomes" id="UP000252586"/>
    </source>
</evidence>
<evidence type="ECO:0000313" key="1">
    <source>
        <dbReference type="EMBL" id="RBO83094.1"/>
    </source>
</evidence>
<dbReference type="OrthoDB" id="4544168at2"/>
<dbReference type="AlphaFoldDB" id="A0A366D0W1"/>
<name>A0A366D0W1_9NOCA</name>
<dbReference type="InterPro" id="IPR038332">
    <property type="entry name" value="PPE_sf"/>
</dbReference>
<dbReference type="RefSeq" id="WP_067511527.1">
    <property type="nucleotide sequence ID" value="NZ_CP107943.1"/>
</dbReference>
<accession>A0A366D0W1</accession>
<keyword evidence="2" id="KW-1185">Reference proteome</keyword>
<sequence>MNHGADAATDPPYVTDRESFDAYTHREIWELVHEALRPVELGRLADGWEAGADELDELFGAFAAAVHQELADWQGQAADAARASTEQFILLGAAVRDVCADMYRRMEANSAAAQAIRDAIPPPPEPYTPHPDPVVEAVDGGPRKMAYDIAAAEALAAAQDTLTFHYNTTLVASGDAVPSFGGPGPGGEDAP</sequence>
<proteinExistence type="predicted"/>